<dbReference type="PANTHER" id="PTHR36302:SF1">
    <property type="entry name" value="COPPER CHAPERONE PCU(A)C"/>
    <property type="match status" value="1"/>
</dbReference>
<dbReference type="Pfam" id="PF04314">
    <property type="entry name" value="PCuAC"/>
    <property type="match status" value="1"/>
</dbReference>
<dbReference type="SUPFAM" id="SSF110087">
    <property type="entry name" value="DR1885-like metal-binding protein"/>
    <property type="match status" value="1"/>
</dbReference>
<dbReference type="InterPro" id="IPR036182">
    <property type="entry name" value="PCuAC_sf"/>
</dbReference>
<sequence length="143" mass="15177">MPSATHSAASESAYRSGEGVDVNHAWVRWLPGALPAAGYMTVTNRRSGPITLIGASSPDYGEVMLHQTVHTHDHDTMTAVTALTIPAGATVRMAPGAADGYHWMLMRPSHPIAVGQQVSLRLRLADGQTIVVSMTVGPPTRLQ</sequence>
<evidence type="ECO:0000313" key="2">
    <source>
        <dbReference type="Proteomes" id="UP000033618"/>
    </source>
</evidence>
<reference evidence="1 2" key="1">
    <citation type="submission" date="2015-03" db="EMBL/GenBank/DDBJ databases">
        <title>Draft Genome Sequence of Burkholderia andropogonis type strain ICMP2807, isolated from Sorghum bicolor.</title>
        <authorList>
            <person name="Lopes-Santos L."/>
            <person name="Castro D.B."/>
            <person name="Ottoboni L.M."/>
            <person name="Park D."/>
            <person name="Weirc B.S."/>
            <person name="Destefano S.A."/>
        </authorList>
    </citation>
    <scope>NUCLEOTIDE SEQUENCE [LARGE SCALE GENOMIC DNA]</scope>
    <source>
        <strain evidence="1 2">ICMP2807</strain>
    </source>
</reference>
<dbReference type="PATRIC" id="fig|28092.6.peg.1987"/>
<organism evidence="1 2">
    <name type="scientific">Robbsia andropogonis</name>
    <dbReference type="NCBI Taxonomy" id="28092"/>
    <lineage>
        <taxon>Bacteria</taxon>
        <taxon>Pseudomonadati</taxon>
        <taxon>Pseudomonadota</taxon>
        <taxon>Betaproteobacteria</taxon>
        <taxon>Burkholderiales</taxon>
        <taxon>Burkholderiaceae</taxon>
        <taxon>Robbsia</taxon>
    </lineage>
</organism>
<evidence type="ECO:0008006" key="3">
    <source>
        <dbReference type="Google" id="ProtNLM"/>
    </source>
</evidence>
<comment type="caution">
    <text evidence="1">The sequence shown here is derived from an EMBL/GenBank/DDBJ whole genome shotgun (WGS) entry which is preliminary data.</text>
</comment>
<dbReference type="Proteomes" id="UP000033618">
    <property type="component" value="Unassembled WGS sequence"/>
</dbReference>
<dbReference type="InterPro" id="IPR007410">
    <property type="entry name" value="LpqE-like"/>
</dbReference>
<dbReference type="EMBL" id="LAQU01000006">
    <property type="protein sequence ID" value="KKB64134.1"/>
    <property type="molecule type" value="Genomic_DNA"/>
</dbReference>
<keyword evidence="2" id="KW-1185">Reference proteome</keyword>
<protein>
    <recommendedName>
        <fullName evidence="3">Copper chaperone PCu(A)C</fullName>
    </recommendedName>
</protein>
<evidence type="ECO:0000313" key="1">
    <source>
        <dbReference type="EMBL" id="KKB64134.1"/>
    </source>
</evidence>
<dbReference type="Gene3D" id="2.60.40.1890">
    <property type="entry name" value="PCu(A)C copper chaperone"/>
    <property type="match status" value="1"/>
</dbReference>
<gene>
    <name evidence="1" type="ORF">WM40_08385</name>
</gene>
<dbReference type="STRING" id="28092.WM40_08385"/>
<dbReference type="PANTHER" id="PTHR36302">
    <property type="entry name" value="BLR7088 PROTEIN"/>
    <property type="match status" value="1"/>
</dbReference>
<dbReference type="InterPro" id="IPR058248">
    <property type="entry name" value="Lxx211020-like"/>
</dbReference>
<dbReference type="AlphaFoldDB" id="A0A0F5K2P9"/>
<accession>A0A0F5K2P9</accession>
<proteinExistence type="predicted"/>
<name>A0A0F5K2P9_9BURK</name>